<keyword evidence="2" id="KW-1185">Reference proteome</keyword>
<dbReference type="VEuPathDB" id="VectorBase:GPPI002624"/>
<proteinExistence type="predicted"/>
<reference evidence="2" key="1">
    <citation type="submission" date="2015-01" db="EMBL/GenBank/DDBJ databases">
        <authorList>
            <person name="Aksoy S."/>
            <person name="Warren W."/>
            <person name="Wilson R.K."/>
        </authorList>
    </citation>
    <scope>NUCLEOTIDE SEQUENCE [LARGE SCALE GENOMIC DNA]</scope>
    <source>
        <strain evidence="2">IAEA</strain>
    </source>
</reference>
<reference evidence="1" key="2">
    <citation type="submission" date="2020-05" db="UniProtKB">
        <authorList>
            <consortium name="EnsemblMetazoa"/>
        </authorList>
    </citation>
    <scope>IDENTIFICATION</scope>
    <source>
        <strain evidence="1">IAEA</strain>
    </source>
</reference>
<name>A0A1B0AN43_9MUSC</name>
<organism evidence="1 2">
    <name type="scientific">Glossina palpalis gambiensis</name>
    <dbReference type="NCBI Taxonomy" id="67801"/>
    <lineage>
        <taxon>Eukaryota</taxon>
        <taxon>Metazoa</taxon>
        <taxon>Ecdysozoa</taxon>
        <taxon>Arthropoda</taxon>
        <taxon>Hexapoda</taxon>
        <taxon>Insecta</taxon>
        <taxon>Pterygota</taxon>
        <taxon>Neoptera</taxon>
        <taxon>Endopterygota</taxon>
        <taxon>Diptera</taxon>
        <taxon>Brachycera</taxon>
        <taxon>Muscomorpha</taxon>
        <taxon>Hippoboscoidea</taxon>
        <taxon>Glossinidae</taxon>
        <taxon>Glossina</taxon>
    </lineage>
</organism>
<protein>
    <submittedName>
        <fullName evidence="1">Uncharacterized protein</fullName>
    </submittedName>
</protein>
<sequence>MCTTNPPTTHQALARKHSIQMPQVLYYKHQPAPIFKCEFETQQSKSMGPISFIACRSLKICSKVNTISESVEIADGADNDKLFTNTSYFPWLRLFALSKSMFSIEVFCEVGSMVEVDSGIVLVDVAFLSLSAAGVVFGGSINVFNNVTSLASSGVCVVSVSSLYAASVRSVLLSSLTVDVTAAFSFNFCVLRAISSKYLGASFLSMKSSKLDVRSIFSSEIIAVGVVTTFGSSCKDFCVSLLVTL</sequence>
<evidence type="ECO:0000313" key="2">
    <source>
        <dbReference type="Proteomes" id="UP000092460"/>
    </source>
</evidence>
<dbReference type="EMBL" id="JXJN01000705">
    <property type="status" value="NOT_ANNOTATED_CDS"/>
    <property type="molecule type" value="Genomic_DNA"/>
</dbReference>
<dbReference type="EnsemblMetazoa" id="GPPI002624-RA">
    <property type="protein sequence ID" value="GPPI002624-PA"/>
    <property type="gene ID" value="GPPI002624"/>
</dbReference>
<evidence type="ECO:0000313" key="1">
    <source>
        <dbReference type="EnsemblMetazoa" id="GPPI002624-PA"/>
    </source>
</evidence>
<accession>A0A1B0AN43</accession>
<dbReference type="Proteomes" id="UP000092460">
    <property type="component" value="Unassembled WGS sequence"/>
</dbReference>
<dbReference type="AlphaFoldDB" id="A0A1B0AN43"/>